<organism evidence="3 4">
    <name type="scientific">Monascus purpureus</name>
    <name type="common">Red mold</name>
    <name type="synonym">Monascus anka</name>
    <dbReference type="NCBI Taxonomy" id="5098"/>
    <lineage>
        <taxon>Eukaryota</taxon>
        <taxon>Fungi</taxon>
        <taxon>Dikarya</taxon>
        <taxon>Ascomycota</taxon>
        <taxon>Pezizomycotina</taxon>
        <taxon>Eurotiomycetes</taxon>
        <taxon>Eurotiomycetidae</taxon>
        <taxon>Eurotiales</taxon>
        <taxon>Aspergillaceae</taxon>
        <taxon>Monascus</taxon>
    </lineage>
</organism>
<dbReference type="AlphaFoldDB" id="A0A507QXR9"/>
<evidence type="ECO:0000313" key="3">
    <source>
        <dbReference type="EMBL" id="TQB73361.1"/>
    </source>
</evidence>
<dbReference type="InterPro" id="IPR057684">
    <property type="entry name" value="DUF7924"/>
</dbReference>
<gene>
    <name evidence="3" type="ORF">MPDQ_005946</name>
</gene>
<reference evidence="3 4" key="1">
    <citation type="submission" date="2019-06" db="EMBL/GenBank/DDBJ databases">
        <title>Wine fermentation using esterase from Monascus purpureus.</title>
        <authorList>
            <person name="Geng C."/>
            <person name="Zhang Y."/>
        </authorList>
    </citation>
    <scope>NUCLEOTIDE SEQUENCE [LARGE SCALE GENOMIC DNA]</scope>
    <source>
        <strain evidence="3">HQ1</strain>
    </source>
</reference>
<feature type="region of interest" description="Disordered" evidence="1">
    <location>
        <begin position="1"/>
        <end position="42"/>
    </location>
</feature>
<dbReference type="Pfam" id="PF25545">
    <property type="entry name" value="DUF7924"/>
    <property type="match status" value="1"/>
</dbReference>
<feature type="compositionally biased region" description="Low complexity" evidence="1">
    <location>
        <begin position="121"/>
        <end position="133"/>
    </location>
</feature>
<proteinExistence type="predicted"/>
<dbReference type="Proteomes" id="UP000319663">
    <property type="component" value="Unassembled WGS sequence"/>
</dbReference>
<accession>A0A507QXR9</accession>
<protein>
    <recommendedName>
        <fullName evidence="2">DUF7924 domain-containing protein</fullName>
    </recommendedName>
</protein>
<name>A0A507QXR9_MONPU</name>
<feature type="compositionally biased region" description="Polar residues" evidence="1">
    <location>
        <begin position="1"/>
        <end position="10"/>
    </location>
</feature>
<sequence length="419" mass="46663">MTTPLSLKNVSDQKRKRKRASLMSDTPAKSRAPSQPHGGDDRLYQRALKEMMEESVNRVSSWLEGLSSNPKRFLSPGTDQGMKQRTTIRKEEPEAQPGLSDREMENELTKSGTYFIDDDNNNNNNNNDNNNNNSNESGTTSAVQYDVEEFRKSLNAAGPSPDLSLSSLDKLYRNATSLGDILQILLPIDEIQDTPTLALSTLSRQWDGMPPRAVSPISDFNPHPLLHISNSNNDDGGSGSIVSRPVHTLGFSPDILGPKIRAQMMLHLQQGNRTQQIPKLIFPFFTVEIEADDTPSPRLRNMYNAAVMLHSLYFLRQAAAADPDGDREEDENDGFYGRPCAITIGLRAEEVELSCHWAVPDGRNDIKCYGRVIGRWLLGKDAAQYAMAQRAVRNALEKVAGDNLDMIKMELDSMEEELG</sequence>
<feature type="region of interest" description="Disordered" evidence="1">
    <location>
        <begin position="66"/>
        <end position="139"/>
    </location>
</feature>
<evidence type="ECO:0000313" key="4">
    <source>
        <dbReference type="Proteomes" id="UP000319663"/>
    </source>
</evidence>
<feature type="domain" description="DUF7924" evidence="2">
    <location>
        <begin position="244"/>
        <end position="409"/>
    </location>
</feature>
<comment type="caution">
    <text evidence="3">The sequence shown here is derived from an EMBL/GenBank/DDBJ whole genome shotgun (WGS) entry which is preliminary data.</text>
</comment>
<dbReference type="EMBL" id="VIFY01000046">
    <property type="protein sequence ID" value="TQB73361.1"/>
    <property type="molecule type" value="Genomic_DNA"/>
</dbReference>
<evidence type="ECO:0000259" key="2">
    <source>
        <dbReference type="Pfam" id="PF25545"/>
    </source>
</evidence>
<evidence type="ECO:0000256" key="1">
    <source>
        <dbReference type="SAM" id="MobiDB-lite"/>
    </source>
</evidence>
<keyword evidence="4" id="KW-1185">Reference proteome</keyword>